<sequence length="162" mass="18219">MTWPVEELASDVQRQLQDHIKNCTYFSMAMDESNDISDTHQVAVFVGANNDNIDVILAVLGLESSPSTAKGSYLFETLKNLGICTDGALAMMGSKSGCLTLLEQFLGRPIFKYHCILHHYALCGRKLNLKNIMDVFVQCVNKIHSSALNRREFRQFQSELNE</sequence>
<dbReference type="AlphaFoldDB" id="A0A0C2JV83"/>
<organism evidence="1 2">
    <name type="scientific">Thelohanellus kitauei</name>
    <name type="common">Myxosporean</name>
    <dbReference type="NCBI Taxonomy" id="669202"/>
    <lineage>
        <taxon>Eukaryota</taxon>
        <taxon>Metazoa</taxon>
        <taxon>Cnidaria</taxon>
        <taxon>Myxozoa</taxon>
        <taxon>Myxosporea</taxon>
        <taxon>Bivalvulida</taxon>
        <taxon>Platysporina</taxon>
        <taxon>Myxobolidae</taxon>
        <taxon>Thelohanellus</taxon>
    </lineage>
</organism>
<gene>
    <name evidence="1" type="ORF">RF11_05681</name>
</gene>
<evidence type="ECO:0008006" key="3">
    <source>
        <dbReference type="Google" id="ProtNLM"/>
    </source>
</evidence>
<dbReference type="PANTHER" id="PTHR45913">
    <property type="entry name" value="EPM2A-INTERACTING PROTEIN 1"/>
    <property type="match status" value="1"/>
</dbReference>
<accession>A0A0C2JV83</accession>
<name>A0A0C2JV83_THEKT</name>
<evidence type="ECO:0000313" key="1">
    <source>
        <dbReference type="EMBL" id="KII73333.1"/>
    </source>
</evidence>
<keyword evidence="2" id="KW-1185">Reference proteome</keyword>
<dbReference type="OrthoDB" id="6604388at2759"/>
<dbReference type="PANTHER" id="PTHR45913:SF5">
    <property type="entry name" value="GENERAL TRANSCRIPTION FACTOR II-I REPEAT DOMAIN-CONTAINING PROTEIN 2A-LIKE PROTEIN"/>
    <property type="match status" value="1"/>
</dbReference>
<dbReference type="EMBL" id="JWZT01000881">
    <property type="protein sequence ID" value="KII73333.1"/>
    <property type="molecule type" value="Genomic_DNA"/>
</dbReference>
<dbReference type="Proteomes" id="UP000031668">
    <property type="component" value="Unassembled WGS sequence"/>
</dbReference>
<comment type="caution">
    <text evidence="1">The sequence shown here is derived from an EMBL/GenBank/DDBJ whole genome shotgun (WGS) entry which is preliminary data.</text>
</comment>
<proteinExistence type="predicted"/>
<reference evidence="1 2" key="1">
    <citation type="journal article" date="2014" name="Genome Biol. Evol.">
        <title>The genome of the myxosporean Thelohanellus kitauei shows adaptations to nutrient acquisition within its fish host.</title>
        <authorList>
            <person name="Yang Y."/>
            <person name="Xiong J."/>
            <person name="Zhou Z."/>
            <person name="Huo F."/>
            <person name="Miao W."/>
            <person name="Ran C."/>
            <person name="Liu Y."/>
            <person name="Zhang J."/>
            <person name="Feng J."/>
            <person name="Wang M."/>
            <person name="Wang M."/>
            <person name="Wang L."/>
            <person name="Yao B."/>
        </authorList>
    </citation>
    <scope>NUCLEOTIDE SEQUENCE [LARGE SCALE GENOMIC DNA]</scope>
    <source>
        <strain evidence="1">Wuqing</strain>
    </source>
</reference>
<dbReference type="OMA" id="DTHQVAV"/>
<protein>
    <recommendedName>
        <fullName evidence="3">DUF4371 domain-containing protein</fullName>
    </recommendedName>
</protein>
<evidence type="ECO:0000313" key="2">
    <source>
        <dbReference type="Proteomes" id="UP000031668"/>
    </source>
</evidence>